<dbReference type="Proteomes" id="UP000187283">
    <property type="component" value="Unassembled WGS sequence"/>
</dbReference>
<proteinExistence type="predicted"/>
<evidence type="ECO:0000313" key="2">
    <source>
        <dbReference type="Proteomes" id="UP000187283"/>
    </source>
</evidence>
<gene>
    <name evidence="1" type="ORF">AYI70_g10312</name>
</gene>
<sequence>MRRVKKVKSTIPENNRLVGLASLTLSENNLIDSENVINSEREKIENDKYLDLEHDKDTADILEFQTHPK</sequence>
<comment type="caution">
    <text evidence="1">The sequence shown here is derived from an EMBL/GenBank/DDBJ whole genome shotgun (WGS) entry which is preliminary data.</text>
</comment>
<keyword evidence="2" id="KW-1185">Reference proteome</keyword>
<evidence type="ECO:0000313" key="1">
    <source>
        <dbReference type="EMBL" id="OMJ10469.1"/>
    </source>
</evidence>
<protein>
    <submittedName>
        <fullName evidence="1">Uncharacterized protein</fullName>
    </submittedName>
</protein>
<reference evidence="1 2" key="1">
    <citation type="submission" date="2017-01" db="EMBL/GenBank/DDBJ databases">
        <authorList>
            <person name="Mah S.A."/>
            <person name="Swanson W.J."/>
            <person name="Moy G.W."/>
            <person name="Vacquier V.D."/>
        </authorList>
    </citation>
    <scope>NUCLEOTIDE SEQUENCE [LARGE SCALE GENOMIC DNA]</scope>
    <source>
        <strain evidence="1 2">GSMNP</strain>
    </source>
</reference>
<dbReference type="EMBL" id="LSSN01004990">
    <property type="protein sequence ID" value="OMJ10469.1"/>
    <property type="molecule type" value="Genomic_DNA"/>
</dbReference>
<accession>A0A1R1X758</accession>
<dbReference type="AlphaFoldDB" id="A0A1R1X758"/>
<organism evidence="1 2">
    <name type="scientific">Smittium culicis</name>
    <dbReference type="NCBI Taxonomy" id="133412"/>
    <lineage>
        <taxon>Eukaryota</taxon>
        <taxon>Fungi</taxon>
        <taxon>Fungi incertae sedis</taxon>
        <taxon>Zoopagomycota</taxon>
        <taxon>Kickxellomycotina</taxon>
        <taxon>Harpellomycetes</taxon>
        <taxon>Harpellales</taxon>
        <taxon>Legeriomycetaceae</taxon>
        <taxon>Smittium</taxon>
    </lineage>
</organism>
<name>A0A1R1X758_9FUNG</name>